<dbReference type="EMBL" id="AFYH01171160">
    <property type="status" value="NOT_ANNOTATED_CDS"/>
    <property type="molecule type" value="Genomic_DNA"/>
</dbReference>
<evidence type="ECO:0000256" key="4">
    <source>
        <dbReference type="ARBA" id="ARBA00022525"/>
    </source>
</evidence>
<keyword evidence="12" id="KW-1185">Reference proteome</keyword>
<dbReference type="Pfam" id="PF00092">
    <property type="entry name" value="VWA"/>
    <property type="match status" value="2"/>
</dbReference>
<dbReference type="PROSITE" id="PS50234">
    <property type="entry name" value="VWFA"/>
    <property type="match status" value="2"/>
</dbReference>
<dbReference type="FunFam" id="2.170.130.20:FF:000001">
    <property type="entry name" value="Cysteine-rich secretory protein LCCL domain-containing 1"/>
    <property type="match status" value="1"/>
</dbReference>
<feature type="domain" description="VWFA" evidence="9">
    <location>
        <begin position="365"/>
        <end position="535"/>
    </location>
</feature>
<dbReference type="InterPro" id="IPR004043">
    <property type="entry name" value="LCCL"/>
</dbReference>
<dbReference type="InParanoid" id="H3ARA8"/>
<dbReference type="PANTHER" id="PTHR24020">
    <property type="entry name" value="COLLAGEN ALPHA"/>
    <property type="match status" value="1"/>
</dbReference>
<evidence type="ECO:0000256" key="1">
    <source>
        <dbReference type="ARBA" id="ARBA00003388"/>
    </source>
</evidence>
<dbReference type="Pfam" id="PF03815">
    <property type="entry name" value="LCCL"/>
    <property type="match status" value="1"/>
</dbReference>
<dbReference type="Ensembl" id="ENSLACT00000012271.1">
    <property type="protein sequence ID" value="ENSLACP00000012179.1"/>
    <property type="gene ID" value="ENSLACG00000010719.1"/>
</dbReference>
<reference evidence="11" key="2">
    <citation type="submission" date="2025-08" db="UniProtKB">
        <authorList>
            <consortium name="Ensembl"/>
        </authorList>
    </citation>
    <scope>IDENTIFICATION</scope>
</reference>
<proteinExistence type="predicted"/>
<accession>H3ARA8</accession>
<evidence type="ECO:0000256" key="6">
    <source>
        <dbReference type="ARBA" id="ARBA00022737"/>
    </source>
</evidence>
<dbReference type="GeneTree" id="ENSGT00940000159386"/>
<reference evidence="11" key="3">
    <citation type="submission" date="2025-09" db="UniProtKB">
        <authorList>
            <consortium name="Ensembl"/>
        </authorList>
    </citation>
    <scope>IDENTIFICATION</scope>
</reference>
<dbReference type="Gene3D" id="3.40.50.410">
    <property type="entry name" value="von Willebrand factor, type A domain"/>
    <property type="match status" value="2"/>
</dbReference>
<evidence type="ECO:0000256" key="7">
    <source>
        <dbReference type="ARBA" id="ARBA00023157"/>
    </source>
</evidence>
<dbReference type="EMBL" id="AFYH01171156">
    <property type="status" value="NOT_ANNOTATED_CDS"/>
    <property type="molecule type" value="Genomic_DNA"/>
</dbReference>
<dbReference type="CDD" id="cd01472">
    <property type="entry name" value="vWA_collagen"/>
    <property type="match status" value="1"/>
</dbReference>
<dbReference type="EMBL" id="AFYH01171161">
    <property type="status" value="NOT_ANNOTATED_CDS"/>
    <property type="molecule type" value="Genomic_DNA"/>
</dbReference>
<dbReference type="SUPFAM" id="SSF69848">
    <property type="entry name" value="LCCL domain"/>
    <property type="match status" value="1"/>
</dbReference>
<comment type="function">
    <text evidence="1">Plays a role in the control of cell shape and motility in the trabecular meshwork.</text>
</comment>
<name>H3ARA8_LATCH</name>
<keyword evidence="5" id="KW-0732">Signal</keyword>
<dbReference type="SUPFAM" id="SSF53300">
    <property type="entry name" value="vWA-like"/>
    <property type="match status" value="2"/>
</dbReference>
<dbReference type="Proteomes" id="UP000008672">
    <property type="component" value="Unassembled WGS sequence"/>
</dbReference>
<feature type="domain" description="VWFA" evidence="9">
    <location>
        <begin position="161"/>
        <end position="348"/>
    </location>
</feature>
<dbReference type="SMART" id="SM00603">
    <property type="entry name" value="LCCL"/>
    <property type="match status" value="1"/>
</dbReference>
<evidence type="ECO:0000256" key="5">
    <source>
        <dbReference type="ARBA" id="ARBA00022729"/>
    </source>
</evidence>
<dbReference type="EMBL" id="AFYH01171159">
    <property type="status" value="NOT_ANNOTATED_CDS"/>
    <property type="molecule type" value="Genomic_DNA"/>
</dbReference>
<dbReference type="FunFam" id="3.40.50.410:FF:000009">
    <property type="entry name" value="Putative vitrin"/>
    <property type="match status" value="1"/>
</dbReference>
<evidence type="ECO:0000256" key="8">
    <source>
        <dbReference type="ARBA" id="ARBA00023180"/>
    </source>
</evidence>
<dbReference type="Bgee" id="ENSLACG00000010719">
    <property type="expression patterns" value="Expressed in pelvic fin and 5 other cell types or tissues"/>
</dbReference>
<sequence>SYFFFLPMYCFEICILVPWDQNGIQNTPTAIDCDTKGSDVLGEKLVALCPADCLLQQLTVFGTGVYASVSSICGAAIHHGVITDEGGTVLLTKVSGRDNYHSTNANGIISKHLSSWSSSFTVASREAITQISWPSIIATEHPSKLERTAVVADGTSNCKVDIAFLLDGSYNIGQRRFNLQKNFLVKVTALLRVGSEGPQVGFIQARYSEEPKIELYLNNFTQPKEIMFALREMNFRGGHSNIGKALKNTVQNFFSMNNGARKGFPRIAVIFIDGWPSDDMEEAAVLARESGINVFVITVSKPIAEEKGMVRDLAFAEKAACKNNSFFTYQIPSWFTTNKFVKPLVQKLCTPDQLLCSKTCYNSVNIGFLIDGSSSVGDNNFRLMLKFISSVGRAYEISDLGSKIGIVQFTYDQKMEVDFTDYTTKDEAMSAIRNVPYMSGGTATGDAINYAVKNLFGPVMQGPNKNFLVVITDGQSYDDVRDPAAAAQKAGITMYAFGVAWAPQEDLKAMASEPKNSHNFFTREFNGLEQLVPDLVQGICKDFMEAQ</sequence>
<protein>
    <recommendedName>
        <fullName evidence="3">Cochlin</fullName>
    </recommendedName>
</protein>
<dbReference type="STRING" id="7897.ENSLACP00000012179"/>
<dbReference type="PANTHER" id="PTHR24020:SF20">
    <property type="entry name" value="PH DOMAIN-CONTAINING PROTEIN"/>
    <property type="match status" value="1"/>
</dbReference>
<dbReference type="InterPro" id="IPR050525">
    <property type="entry name" value="ECM_Assembly_Org"/>
</dbReference>
<reference evidence="12" key="1">
    <citation type="submission" date="2011-08" db="EMBL/GenBank/DDBJ databases">
        <title>The draft genome of Latimeria chalumnae.</title>
        <authorList>
            <person name="Di Palma F."/>
            <person name="Alfoldi J."/>
            <person name="Johnson J."/>
            <person name="Berlin A."/>
            <person name="Gnerre S."/>
            <person name="Jaffe D."/>
            <person name="MacCallum I."/>
            <person name="Young S."/>
            <person name="Walker B.J."/>
            <person name="Lander E."/>
            <person name="Lindblad-Toh K."/>
        </authorList>
    </citation>
    <scope>NUCLEOTIDE SEQUENCE [LARGE SCALE GENOMIC DNA]</scope>
    <source>
        <strain evidence="12">Wild caught</strain>
    </source>
</reference>
<organism evidence="11 12">
    <name type="scientific">Latimeria chalumnae</name>
    <name type="common">Coelacanth</name>
    <dbReference type="NCBI Taxonomy" id="7897"/>
    <lineage>
        <taxon>Eukaryota</taxon>
        <taxon>Metazoa</taxon>
        <taxon>Chordata</taxon>
        <taxon>Craniata</taxon>
        <taxon>Vertebrata</taxon>
        <taxon>Euteleostomi</taxon>
        <taxon>Coelacanthiformes</taxon>
        <taxon>Coelacanthidae</taxon>
        <taxon>Latimeria</taxon>
    </lineage>
</organism>
<feature type="domain" description="LCCL" evidence="10">
    <location>
        <begin position="27"/>
        <end position="120"/>
    </location>
</feature>
<dbReference type="InterPro" id="IPR036609">
    <property type="entry name" value="LCCL_sf"/>
</dbReference>
<dbReference type="EMBL" id="AFYH01171157">
    <property type="status" value="NOT_ANNOTATED_CDS"/>
    <property type="molecule type" value="Genomic_DNA"/>
</dbReference>
<keyword evidence="6" id="KW-0677">Repeat</keyword>
<dbReference type="eggNOG" id="KOG1216">
    <property type="taxonomic scope" value="Eukaryota"/>
</dbReference>
<comment type="subcellular location">
    <subcellularLocation>
        <location evidence="2">Secreted</location>
    </subcellularLocation>
</comment>
<dbReference type="Gene3D" id="2.170.130.20">
    <property type="entry name" value="LCCL-like domain"/>
    <property type="match status" value="1"/>
</dbReference>
<evidence type="ECO:0000259" key="10">
    <source>
        <dbReference type="PROSITE" id="PS50820"/>
    </source>
</evidence>
<dbReference type="EMBL" id="AFYH01171158">
    <property type="status" value="NOT_ANNOTATED_CDS"/>
    <property type="molecule type" value="Genomic_DNA"/>
</dbReference>
<keyword evidence="8" id="KW-0325">Glycoprotein</keyword>
<dbReference type="OMA" id="NFHLMLG"/>
<evidence type="ECO:0000256" key="3">
    <source>
        <dbReference type="ARBA" id="ARBA00013828"/>
    </source>
</evidence>
<dbReference type="HOGENOM" id="CLU_019512_1_0_1"/>
<evidence type="ECO:0000313" key="12">
    <source>
        <dbReference type="Proteomes" id="UP000008672"/>
    </source>
</evidence>
<keyword evidence="4" id="KW-0964">Secreted</keyword>
<evidence type="ECO:0000256" key="2">
    <source>
        <dbReference type="ARBA" id="ARBA00004613"/>
    </source>
</evidence>
<dbReference type="FunCoup" id="H3ARA8">
    <property type="interactions" value="344"/>
</dbReference>
<dbReference type="SMART" id="SM00327">
    <property type="entry name" value="VWA"/>
    <property type="match status" value="2"/>
</dbReference>
<evidence type="ECO:0000313" key="11">
    <source>
        <dbReference type="Ensembl" id="ENSLACP00000012179.1"/>
    </source>
</evidence>
<dbReference type="AlphaFoldDB" id="H3ARA8"/>
<dbReference type="InterPro" id="IPR002035">
    <property type="entry name" value="VWF_A"/>
</dbReference>
<dbReference type="PRINTS" id="PR00453">
    <property type="entry name" value="VWFADOMAIN"/>
</dbReference>
<keyword evidence="7" id="KW-1015">Disulfide bond</keyword>
<gene>
    <name evidence="11" type="primary">COCH</name>
</gene>
<dbReference type="GO" id="GO:0007605">
    <property type="term" value="P:sensory perception of sound"/>
    <property type="evidence" value="ECO:0007669"/>
    <property type="project" value="UniProtKB-ARBA"/>
</dbReference>
<dbReference type="FunFam" id="3.40.50.410:FF:000029">
    <property type="entry name" value="Cochlin"/>
    <property type="match status" value="1"/>
</dbReference>
<dbReference type="GO" id="GO:0005576">
    <property type="term" value="C:extracellular region"/>
    <property type="evidence" value="ECO:0007669"/>
    <property type="project" value="UniProtKB-SubCell"/>
</dbReference>
<dbReference type="InterPro" id="IPR036465">
    <property type="entry name" value="vWFA_dom_sf"/>
</dbReference>
<evidence type="ECO:0000259" key="9">
    <source>
        <dbReference type="PROSITE" id="PS50234"/>
    </source>
</evidence>
<dbReference type="PROSITE" id="PS50820">
    <property type="entry name" value="LCCL"/>
    <property type="match status" value="1"/>
</dbReference>